<dbReference type="RefSeq" id="XP_024576168.1">
    <property type="nucleotide sequence ID" value="XM_024725386.1"/>
</dbReference>
<evidence type="ECO:0000313" key="1">
    <source>
        <dbReference type="EMBL" id="CEG39799.1"/>
    </source>
</evidence>
<name>A0A0P1AFV7_PLAHL</name>
<dbReference type="AlphaFoldDB" id="A0A0P1AFV7"/>
<protein>
    <submittedName>
        <fullName evidence="1">Uncharacterized protein</fullName>
    </submittedName>
</protein>
<organism evidence="1 2">
    <name type="scientific">Plasmopara halstedii</name>
    <name type="common">Downy mildew of sunflower</name>
    <dbReference type="NCBI Taxonomy" id="4781"/>
    <lineage>
        <taxon>Eukaryota</taxon>
        <taxon>Sar</taxon>
        <taxon>Stramenopiles</taxon>
        <taxon>Oomycota</taxon>
        <taxon>Peronosporomycetes</taxon>
        <taxon>Peronosporales</taxon>
        <taxon>Peronosporaceae</taxon>
        <taxon>Plasmopara</taxon>
    </lineage>
</organism>
<dbReference type="EMBL" id="CCYD01000442">
    <property type="protein sequence ID" value="CEG39799.1"/>
    <property type="molecule type" value="Genomic_DNA"/>
</dbReference>
<evidence type="ECO:0000313" key="2">
    <source>
        <dbReference type="Proteomes" id="UP000054928"/>
    </source>
</evidence>
<dbReference type="OrthoDB" id="156691at2759"/>
<dbReference type="GeneID" id="36405089"/>
<proteinExistence type="predicted"/>
<dbReference type="Proteomes" id="UP000054928">
    <property type="component" value="Unassembled WGS sequence"/>
</dbReference>
<sequence>MAQLSIWELSRTFIKSSVRREALKLLHLDTKKDPMANDRHSSFHPFHLNLNMQARTSKSMDDGSRLRKLMSLSYLGGKLRGIFQRDLRDTIMCDEDEAIPRRSKRNIYDIIHQNDDTTHFDHLAKFSDCMPCDRPKALSTSALMLVGSNEPSKEQRWCTNCSKGFQRGLSRFDQYCGLDCKTAHRMRQASHYLTPQSPSLVSEEMIAVRAAALRPPPRYTIRSATT</sequence>
<keyword evidence="2" id="KW-1185">Reference proteome</keyword>
<accession>A0A0P1AFV7</accession>
<reference evidence="2" key="1">
    <citation type="submission" date="2014-09" db="EMBL/GenBank/DDBJ databases">
        <authorList>
            <person name="Sharma Rahul"/>
            <person name="Thines Marco"/>
        </authorList>
    </citation>
    <scope>NUCLEOTIDE SEQUENCE [LARGE SCALE GENOMIC DNA]</scope>
</reference>